<protein>
    <submittedName>
        <fullName evidence="3">DDE_3 domain-containing protein</fullName>
    </submittedName>
</protein>
<organism evidence="2 3">
    <name type="scientific">Heterorhabditis bacteriophora</name>
    <name type="common">Entomopathogenic nematode worm</name>
    <dbReference type="NCBI Taxonomy" id="37862"/>
    <lineage>
        <taxon>Eukaryota</taxon>
        <taxon>Metazoa</taxon>
        <taxon>Ecdysozoa</taxon>
        <taxon>Nematoda</taxon>
        <taxon>Chromadorea</taxon>
        <taxon>Rhabditida</taxon>
        <taxon>Rhabditina</taxon>
        <taxon>Rhabditomorpha</taxon>
        <taxon>Strongyloidea</taxon>
        <taxon>Heterorhabditidae</taxon>
        <taxon>Heterorhabditis</taxon>
    </lineage>
</organism>
<sequence>MAPFLSVLRCSIETIFSKLIATGPVNLAFVSMKMKSTDYGDVCGHRLVPYVQQFPGVEFMLQQDNATIHASRSTKTWLKNNDVDTTDWPSRSPDLNPMENFWQLLCVGFMPITVKDLQSDICKTWSEIEQCYQKFS</sequence>
<dbReference type="Gene3D" id="3.30.420.10">
    <property type="entry name" value="Ribonuclease H-like superfamily/Ribonuclease H"/>
    <property type="match status" value="1"/>
</dbReference>
<accession>A0A1I7WXX4</accession>
<evidence type="ECO:0000259" key="1">
    <source>
        <dbReference type="Pfam" id="PF13358"/>
    </source>
</evidence>
<dbReference type="Pfam" id="PF13358">
    <property type="entry name" value="DDE_3"/>
    <property type="match status" value="1"/>
</dbReference>
<dbReference type="Proteomes" id="UP000095283">
    <property type="component" value="Unplaced"/>
</dbReference>
<evidence type="ECO:0000313" key="3">
    <source>
        <dbReference type="WBParaSite" id="Hba_09993"/>
    </source>
</evidence>
<dbReference type="AlphaFoldDB" id="A0A1I7WXX4"/>
<reference evidence="3" key="1">
    <citation type="submission" date="2016-11" db="UniProtKB">
        <authorList>
            <consortium name="WormBaseParasite"/>
        </authorList>
    </citation>
    <scope>IDENTIFICATION</scope>
</reference>
<keyword evidence="2" id="KW-1185">Reference proteome</keyword>
<feature type="domain" description="Tc1-like transposase DDE" evidence="1">
    <location>
        <begin position="58"/>
        <end position="105"/>
    </location>
</feature>
<dbReference type="GO" id="GO:0003676">
    <property type="term" value="F:nucleic acid binding"/>
    <property type="evidence" value="ECO:0007669"/>
    <property type="project" value="InterPro"/>
</dbReference>
<dbReference type="InterPro" id="IPR036397">
    <property type="entry name" value="RNaseH_sf"/>
</dbReference>
<dbReference type="WBParaSite" id="Hba_09993">
    <property type="protein sequence ID" value="Hba_09993"/>
    <property type="gene ID" value="Hba_09993"/>
</dbReference>
<proteinExistence type="predicted"/>
<dbReference type="InterPro" id="IPR038717">
    <property type="entry name" value="Tc1-like_DDE_dom"/>
</dbReference>
<name>A0A1I7WXX4_HETBA</name>
<evidence type="ECO:0000313" key="2">
    <source>
        <dbReference type="Proteomes" id="UP000095283"/>
    </source>
</evidence>